<dbReference type="Pfam" id="PF18588">
    <property type="entry name" value="WcbI"/>
    <property type="match status" value="1"/>
</dbReference>
<protein>
    <recommendedName>
        <fullName evidence="1">Polysaccharide biosynthesis enzyme WcbI domain-containing protein</fullName>
    </recommendedName>
</protein>
<dbReference type="HOGENOM" id="CLU_1018312_0_0_7"/>
<dbReference type="KEGG" id="dde:Dde_2962"/>
<feature type="domain" description="Polysaccharide biosynthesis enzyme WcbI" evidence="1">
    <location>
        <begin position="5"/>
        <end position="200"/>
    </location>
</feature>
<proteinExistence type="predicted"/>
<dbReference type="eggNOG" id="COG2755">
    <property type="taxonomic scope" value="Bacteria"/>
</dbReference>
<name>Q30X40_OLEA2</name>
<dbReference type="AlphaFoldDB" id="Q30X40"/>
<sequence length="273" mass="31388">MRKELCIIHANCQGDPLARLLLSCDAFARRFEVRKYTNFQREQIPDRELESCRLFLFQHLGEKWAEQASAHLLHRLGPAAEVLRLPNMLFKGYWPLWTSRSPSEFGDVYLDHLIDMGLEKKEILYVYLHTDLTAKYDLDAMLRESLAVERAKEEETVVRTVDLVESLWRGELLFNTINHPGRRLLLHVAGGVLRALGFSQLSADVCAGFADPYPEFILPVHPQVAAFHGLAFGGEDWQYPVFGRQKTFARYAEHYVDCRLLGLESLSAYLHLV</sequence>
<dbReference type="Gene3D" id="3.40.50.12080">
    <property type="match status" value="1"/>
</dbReference>
<evidence type="ECO:0000313" key="2">
    <source>
        <dbReference type="EMBL" id="ABB39756.1"/>
    </source>
</evidence>
<dbReference type="InterPro" id="IPR041307">
    <property type="entry name" value="WcbI"/>
</dbReference>
<dbReference type="EMBL" id="CP000112">
    <property type="protein sequence ID" value="ABB39756.1"/>
    <property type="molecule type" value="Genomic_DNA"/>
</dbReference>
<keyword evidence="3" id="KW-1185">Reference proteome</keyword>
<accession>Q30X40</accession>
<organism evidence="2 3">
    <name type="scientific">Oleidesulfovibrio alaskensis (strain ATCC BAA-1058 / DSM 17464 / G20)</name>
    <name type="common">Desulfovibrio alaskensis</name>
    <dbReference type="NCBI Taxonomy" id="207559"/>
    <lineage>
        <taxon>Bacteria</taxon>
        <taxon>Pseudomonadati</taxon>
        <taxon>Thermodesulfobacteriota</taxon>
        <taxon>Desulfovibrionia</taxon>
        <taxon>Desulfovibrionales</taxon>
        <taxon>Desulfovibrionaceae</taxon>
        <taxon>Oleidesulfovibrio</taxon>
    </lineage>
</organism>
<gene>
    <name evidence="2" type="ordered locus">Dde_2962</name>
</gene>
<reference evidence="2 3" key="1">
    <citation type="journal article" date="2011" name="J. Bacteriol.">
        <title>Complete genome sequence and updated annotation of Desulfovibrio alaskensis G20.</title>
        <authorList>
            <person name="Hauser L.J."/>
            <person name="Land M.L."/>
            <person name="Brown S.D."/>
            <person name="Larimer F."/>
            <person name="Keller K.L."/>
            <person name="Rapp-Giles B.J."/>
            <person name="Price M.N."/>
            <person name="Lin M."/>
            <person name="Bruce D.C."/>
            <person name="Detter J.C."/>
            <person name="Tapia R."/>
            <person name="Han C.S."/>
            <person name="Goodwin L.A."/>
            <person name="Cheng J.F."/>
            <person name="Pitluck S."/>
            <person name="Copeland A."/>
            <person name="Lucas S."/>
            <person name="Nolan M."/>
            <person name="Lapidus A.L."/>
            <person name="Palumbo A.V."/>
            <person name="Wall J.D."/>
        </authorList>
    </citation>
    <scope>NUCLEOTIDE SEQUENCE [LARGE SCALE GENOMIC DNA]</scope>
    <source>
        <strain evidence="3">ATCC BAA 1058 / DSM 17464 / G20</strain>
    </source>
</reference>
<evidence type="ECO:0000313" key="3">
    <source>
        <dbReference type="Proteomes" id="UP000002710"/>
    </source>
</evidence>
<dbReference type="Proteomes" id="UP000002710">
    <property type="component" value="Chromosome"/>
</dbReference>
<evidence type="ECO:0000259" key="1">
    <source>
        <dbReference type="Pfam" id="PF18588"/>
    </source>
</evidence>
<dbReference type="RefSeq" id="WP_011368734.1">
    <property type="nucleotide sequence ID" value="NC_007519.1"/>
</dbReference>